<comment type="subcellular location">
    <subcellularLocation>
        <location evidence="1">Cell outer membrane</location>
    </subcellularLocation>
</comment>
<dbReference type="Pfam" id="PF14905">
    <property type="entry name" value="OMP_b-brl_3"/>
    <property type="match status" value="1"/>
</dbReference>
<comment type="caution">
    <text evidence="5">The sequence shown here is derived from an EMBL/GenBank/DDBJ whole genome shotgun (WGS) entry which is preliminary data.</text>
</comment>
<dbReference type="STRING" id="1602171.ST44_01995"/>
<name>A0A0D0IWD9_9BACT</name>
<keyword evidence="6" id="KW-1185">Reference proteome</keyword>
<feature type="domain" description="Outer membrane protein beta-barrel" evidence="4">
    <location>
        <begin position="576"/>
        <end position="971"/>
    </location>
</feature>
<gene>
    <name evidence="5" type="ORF">ST44_01995</name>
</gene>
<dbReference type="Proteomes" id="UP000032046">
    <property type="component" value="Unassembled WGS sequence"/>
</dbReference>
<evidence type="ECO:0000313" key="6">
    <source>
        <dbReference type="Proteomes" id="UP000032046"/>
    </source>
</evidence>
<accession>A0A0D0IWD9</accession>
<evidence type="ECO:0000256" key="1">
    <source>
        <dbReference type="ARBA" id="ARBA00004442"/>
    </source>
</evidence>
<organism evidence="5 6">
    <name type="scientific">Prevotella pectinovora</name>
    <dbReference type="NCBI Taxonomy" id="1602169"/>
    <lineage>
        <taxon>Bacteria</taxon>
        <taxon>Pseudomonadati</taxon>
        <taxon>Bacteroidota</taxon>
        <taxon>Bacteroidia</taxon>
        <taxon>Bacteroidales</taxon>
        <taxon>Prevotellaceae</taxon>
        <taxon>Prevotella</taxon>
    </lineage>
</organism>
<evidence type="ECO:0000259" key="4">
    <source>
        <dbReference type="Pfam" id="PF14905"/>
    </source>
</evidence>
<evidence type="ECO:0000256" key="3">
    <source>
        <dbReference type="ARBA" id="ARBA00023237"/>
    </source>
</evidence>
<keyword evidence="3" id="KW-0998">Cell outer membrane</keyword>
<reference evidence="5 6" key="1">
    <citation type="submission" date="2015-01" db="EMBL/GenBank/DDBJ databases">
        <title>Comparative genomics of non-oral Prevotella species.</title>
        <authorList>
            <person name="Accetto T."/>
            <person name="Nograsek B."/>
            <person name="Avgustin G."/>
        </authorList>
    </citation>
    <scope>NUCLEOTIDE SEQUENCE [LARGE SCALE GENOMIC DNA]</scope>
    <source>
        <strain evidence="5 6">P5-119</strain>
    </source>
</reference>
<dbReference type="EMBL" id="JXQK01000019">
    <property type="protein sequence ID" value="KIP64520.1"/>
    <property type="molecule type" value="Genomic_DNA"/>
</dbReference>
<proteinExistence type="predicted"/>
<dbReference type="SUPFAM" id="SSF56935">
    <property type="entry name" value="Porins"/>
    <property type="match status" value="1"/>
</dbReference>
<dbReference type="InterPro" id="IPR041700">
    <property type="entry name" value="OMP_b-brl_3"/>
</dbReference>
<dbReference type="Gene3D" id="2.40.70.10">
    <property type="entry name" value="Acid Proteases"/>
    <property type="match status" value="1"/>
</dbReference>
<dbReference type="InterPro" id="IPR036942">
    <property type="entry name" value="Beta-barrel_TonB_sf"/>
</dbReference>
<keyword evidence="2" id="KW-0472">Membrane</keyword>
<dbReference type="AlphaFoldDB" id="A0A0D0IWD9"/>
<dbReference type="Pfam" id="PF13650">
    <property type="entry name" value="Asp_protease_2"/>
    <property type="match status" value="1"/>
</dbReference>
<dbReference type="InterPro" id="IPR021109">
    <property type="entry name" value="Peptidase_aspartic_dom_sf"/>
</dbReference>
<sequence length="1003" mass="112596">MMAQDADQTVGQLVNNQNWLELNRQYTQLKPQMKSEVLKSIAEAMIGYQFNRPEQTMQAVNILLNKHQTELGAQNTYSFIILLAKTLCQQGQYASAASMMDNILPALSSQPRNGLVGALFTYNKEIQALRNQQPIRISPVSQDIIVPCSNMMNITAVINNKPLAFVIDPCSDHTVIPIETAKELNIKVLPDTVEHMGQKVLLGIVEKMNIGDLEIHNIVAEIPLASTKPLTIGRDILSAAGEIQFDIDNSKIIFPKNHTPAPSTGPSFYWDMKFNISPNHHKMVINYRDMFIKEIGEDKSSTLSYEKQLDEVKVLAARKLVKVGSGKLTYDVTGDEEAKASSVFDILRKVPLVTIDGQDNILVKGNSAYKIYRNGHLDPTLSSISAKDILKAIPASTIRQIEVITEPGAKYDAEGTSAVLNIITSSNSLIKGATGMLSSSINNNGTNRSSAYTATSIGKTTVSANYAFTQFPTKKNESSIHSSVSYRNGQVLDMLRQSKSRGNAHYMNIAASCDIDSLNLLSFSAGGYFLSYKTNSMSSYNRYDDLNDLLYSYDEYNLNPRNRYNNYNLRMDYQHNMRKPDNVFTLSYMLNATQNKADNNVGYSNHFNMPMDYTAYSRYVKNNNTEHTVQLDYTTMIDKHNSLDVGLKYIYRLSKNTTEQDYSGKETAVSSFFNHSTNIAASYVEWTAQYGKWNLRPGMRYEFSRLKGSYPKGDGTPYSCNLNDLVPSVNILYKLNDTNTIQYNYAMSINRPGINYLNPAVIIQPESKTYGNTNLKSSRSSQMALTWTKITGKITNQMILAYGFTNNFLTNVDNVTDNIRTTTYANALHVRMASFMDFLQWTPTTRTRISINSTLGWMKDYFPEQSIYNKGLYGNVSGNISQKLFWNLLLNVGGGASFGHNLSGLYGRTANYHSDYLSIQRSFLKDDKLTISLWTVCPFERHRAQTQYTTQGEYTGFTRTVNVSRQFGVRLSLKFGKSKIEVKKTGTNLDNTDVVGGLKAPKE</sequence>
<evidence type="ECO:0000256" key="2">
    <source>
        <dbReference type="ARBA" id="ARBA00023136"/>
    </source>
</evidence>
<dbReference type="Gene3D" id="2.40.170.20">
    <property type="entry name" value="TonB-dependent receptor, beta-barrel domain"/>
    <property type="match status" value="1"/>
</dbReference>
<protein>
    <submittedName>
        <fullName evidence="5">Contig19, whole genome shotgun sequence</fullName>
    </submittedName>
</protein>
<evidence type="ECO:0000313" key="5">
    <source>
        <dbReference type="EMBL" id="KIP64520.1"/>
    </source>
</evidence>
<dbReference type="GO" id="GO:0009279">
    <property type="term" value="C:cell outer membrane"/>
    <property type="evidence" value="ECO:0007669"/>
    <property type="project" value="UniProtKB-SubCell"/>
</dbReference>